<dbReference type="Pfam" id="PF07690">
    <property type="entry name" value="MFS_1"/>
    <property type="match status" value="1"/>
</dbReference>
<feature type="transmembrane region" description="Helical" evidence="6">
    <location>
        <begin position="123"/>
        <end position="148"/>
    </location>
</feature>
<evidence type="ECO:0000259" key="7">
    <source>
        <dbReference type="PROSITE" id="PS50850"/>
    </source>
</evidence>
<feature type="transmembrane region" description="Helical" evidence="6">
    <location>
        <begin position="421"/>
        <end position="440"/>
    </location>
</feature>
<dbReference type="InterPro" id="IPR036259">
    <property type="entry name" value="MFS_trans_sf"/>
</dbReference>
<dbReference type="PROSITE" id="PS50850">
    <property type="entry name" value="MFS"/>
    <property type="match status" value="1"/>
</dbReference>
<evidence type="ECO:0000256" key="2">
    <source>
        <dbReference type="ARBA" id="ARBA00022692"/>
    </source>
</evidence>
<proteinExistence type="predicted"/>
<feature type="transmembrane region" description="Helical" evidence="6">
    <location>
        <begin position="154"/>
        <end position="174"/>
    </location>
</feature>
<keyword evidence="2 6" id="KW-0812">Transmembrane</keyword>
<keyword evidence="9" id="KW-1185">Reference proteome</keyword>
<comment type="caution">
    <text evidence="8">The sequence shown here is derived from an EMBL/GenBank/DDBJ whole genome shotgun (WGS) entry which is preliminary data.</text>
</comment>
<evidence type="ECO:0000256" key="3">
    <source>
        <dbReference type="ARBA" id="ARBA00022989"/>
    </source>
</evidence>
<evidence type="ECO:0000313" key="9">
    <source>
        <dbReference type="Proteomes" id="UP001223978"/>
    </source>
</evidence>
<feature type="transmembrane region" description="Helical" evidence="6">
    <location>
        <begin position="350"/>
        <end position="377"/>
    </location>
</feature>
<dbReference type="SUPFAM" id="SSF103473">
    <property type="entry name" value="MFS general substrate transporter"/>
    <property type="match status" value="1"/>
</dbReference>
<accession>A0ABT6S7G3</accession>
<dbReference type="PANTHER" id="PTHR42718">
    <property type="entry name" value="MAJOR FACILITATOR SUPERFAMILY MULTIDRUG TRANSPORTER MFSC"/>
    <property type="match status" value="1"/>
</dbReference>
<dbReference type="RefSeq" id="WP_282541313.1">
    <property type="nucleotide sequence ID" value="NZ_JASCIQ010000004.1"/>
</dbReference>
<keyword evidence="3 6" id="KW-1133">Transmembrane helix</keyword>
<feature type="transmembrane region" description="Helical" evidence="6">
    <location>
        <begin position="34"/>
        <end position="54"/>
    </location>
</feature>
<feature type="transmembrane region" description="Helical" evidence="6">
    <location>
        <begin position="389"/>
        <end position="409"/>
    </location>
</feature>
<feature type="transmembrane region" description="Helical" evidence="6">
    <location>
        <begin position="66"/>
        <end position="85"/>
    </location>
</feature>
<dbReference type="InterPro" id="IPR011701">
    <property type="entry name" value="MFS"/>
</dbReference>
<dbReference type="InterPro" id="IPR020846">
    <property type="entry name" value="MFS_dom"/>
</dbReference>
<dbReference type="PANTHER" id="PTHR42718:SF35">
    <property type="entry name" value="BLL0718 PROTEIN"/>
    <property type="match status" value="1"/>
</dbReference>
<evidence type="ECO:0000256" key="6">
    <source>
        <dbReference type="SAM" id="Phobius"/>
    </source>
</evidence>
<sequence>MVALLAACTAFQLNASMLSPVLVVIGRELQADEVTVGLSQTAFFTSTALFGLFLPRFSDIVGRRRIMLLMLTVMTGGAVLAALAPNMPVLIAARAIQGVSGAVVAVCLMILRSEIRDARRYGALMGVVTAVNGGIAGIDALAGGFLATHFGFRPVFWVIVVVGAAAALFAFRYIPESRPSHGVRMDWSGTAALTLCILLLQLAVNEMGKGALADWFLTAALIAGGVMTAVLFWTIEKSVAQPLASPALLKQRATWATVLTTVLTMAGVFATVNGLVMSLAQNTQVGFRLEADSASLLLLTPYALLGWLAGPFAGRLASTLGYTTILRTGLLASAGGIVVMAMFGTDNLPILVAGTVFLGLTYAGMANIMLNGLGVVLSPTSNPGFLPGLNSAGFGLGAGLSFAVLPAVQAASQTAETGYELGMLAGGGLTGLAFLMSLLIPKPVGAEVRHSSASPPPHA</sequence>
<keyword evidence="5" id="KW-0046">Antibiotic resistance</keyword>
<feature type="domain" description="Major facilitator superfamily (MFS) profile" evidence="7">
    <location>
        <begin position="1"/>
        <end position="445"/>
    </location>
</feature>
<dbReference type="Gene3D" id="1.20.1720.10">
    <property type="entry name" value="Multidrug resistance protein D"/>
    <property type="match status" value="1"/>
</dbReference>
<feature type="transmembrane region" description="Helical" evidence="6">
    <location>
        <begin position="91"/>
        <end position="111"/>
    </location>
</feature>
<feature type="transmembrane region" description="Helical" evidence="6">
    <location>
        <begin position="255"/>
        <end position="276"/>
    </location>
</feature>
<feature type="transmembrane region" description="Helical" evidence="6">
    <location>
        <begin position="296"/>
        <end position="313"/>
    </location>
</feature>
<protein>
    <submittedName>
        <fullName evidence="8">MFS transporter</fullName>
    </submittedName>
</protein>
<name>A0ABT6S7G3_9ACTN</name>
<feature type="transmembrane region" description="Helical" evidence="6">
    <location>
        <begin position="215"/>
        <end position="235"/>
    </location>
</feature>
<evidence type="ECO:0000256" key="1">
    <source>
        <dbReference type="ARBA" id="ARBA00004651"/>
    </source>
</evidence>
<dbReference type="EMBL" id="JASCIQ010000004">
    <property type="protein sequence ID" value="MDI3403373.1"/>
    <property type="molecule type" value="Genomic_DNA"/>
</dbReference>
<organism evidence="8 9">
    <name type="scientific">Streptomyces cavernicola</name>
    <dbReference type="NCBI Taxonomy" id="3043613"/>
    <lineage>
        <taxon>Bacteria</taxon>
        <taxon>Bacillati</taxon>
        <taxon>Actinomycetota</taxon>
        <taxon>Actinomycetes</taxon>
        <taxon>Kitasatosporales</taxon>
        <taxon>Streptomycetaceae</taxon>
        <taxon>Streptomyces</taxon>
    </lineage>
</organism>
<evidence type="ECO:0000256" key="4">
    <source>
        <dbReference type="ARBA" id="ARBA00023136"/>
    </source>
</evidence>
<comment type="subcellular location">
    <subcellularLocation>
        <location evidence="1">Cell membrane</location>
        <topology evidence="1">Multi-pass membrane protein</topology>
    </subcellularLocation>
</comment>
<keyword evidence="4 6" id="KW-0472">Membrane</keyword>
<evidence type="ECO:0000256" key="5">
    <source>
        <dbReference type="ARBA" id="ARBA00023251"/>
    </source>
</evidence>
<feature type="transmembrane region" description="Helical" evidence="6">
    <location>
        <begin position="325"/>
        <end position="344"/>
    </location>
</feature>
<reference evidence="8 9" key="1">
    <citation type="submission" date="2023-05" db="EMBL/GenBank/DDBJ databases">
        <title>Draft genome sequence of Streptomyces sp. B-S-A6 isolated from a cave soil in Thailand.</title>
        <authorList>
            <person name="Chamroensaksri N."/>
            <person name="Muangham S."/>
        </authorList>
    </citation>
    <scope>NUCLEOTIDE SEQUENCE [LARGE SCALE GENOMIC DNA]</scope>
    <source>
        <strain evidence="8 9">B-S-A6</strain>
    </source>
</reference>
<feature type="transmembrane region" description="Helical" evidence="6">
    <location>
        <begin position="186"/>
        <end position="203"/>
    </location>
</feature>
<dbReference type="Gene3D" id="1.20.1250.20">
    <property type="entry name" value="MFS general substrate transporter like domains"/>
    <property type="match status" value="1"/>
</dbReference>
<evidence type="ECO:0000313" key="8">
    <source>
        <dbReference type="EMBL" id="MDI3403373.1"/>
    </source>
</evidence>
<dbReference type="Proteomes" id="UP001223978">
    <property type="component" value="Unassembled WGS sequence"/>
</dbReference>
<gene>
    <name evidence="8" type="ORF">QIS96_05980</name>
</gene>